<evidence type="ECO:0000313" key="2">
    <source>
        <dbReference type="Proteomes" id="UP000637578"/>
    </source>
</evidence>
<dbReference type="PANTHER" id="PTHR43861">
    <property type="entry name" value="TRANS-ACONITATE 2-METHYLTRANSFERASE-RELATED"/>
    <property type="match status" value="1"/>
</dbReference>
<accession>A0A8J3FWJ7</accession>
<dbReference type="PROSITE" id="PS51608">
    <property type="entry name" value="SAM_MT_UBIE"/>
    <property type="match status" value="1"/>
</dbReference>
<organism evidence="1 2">
    <name type="scientific">Longimycelium tulufanense</name>
    <dbReference type="NCBI Taxonomy" id="907463"/>
    <lineage>
        <taxon>Bacteria</taxon>
        <taxon>Bacillati</taxon>
        <taxon>Actinomycetota</taxon>
        <taxon>Actinomycetes</taxon>
        <taxon>Pseudonocardiales</taxon>
        <taxon>Pseudonocardiaceae</taxon>
        <taxon>Longimycelium</taxon>
    </lineage>
</organism>
<dbReference type="GO" id="GO:0032259">
    <property type="term" value="P:methylation"/>
    <property type="evidence" value="ECO:0007669"/>
    <property type="project" value="UniProtKB-KW"/>
</dbReference>
<dbReference type="Proteomes" id="UP000637578">
    <property type="component" value="Unassembled WGS sequence"/>
</dbReference>
<keyword evidence="1" id="KW-0808">Transferase</keyword>
<reference evidence="1" key="1">
    <citation type="journal article" date="2014" name="Int. J. Syst. Evol. Microbiol.">
        <title>Complete genome sequence of Corynebacterium casei LMG S-19264T (=DSM 44701T), isolated from a smear-ripened cheese.</title>
        <authorList>
            <consortium name="US DOE Joint Genome Institute (JGI-PGF)"/>
            <person name="Walter F."/>
            <person name="Albersmeier A."/>
            <person name="Kalinowski J."/>
            <person name="Ruckert C."/>
        </authorList>
    </citation>
    <scope>NUCLEOTIDE SEQUENCE</scope>
    <source>
        <strain evidence="1">CGMCC 4.5737</strain>
    </source>
</reference>
<dbReference type="CDD" id="cd02440">
    <property type="entry name" value="AdoMet_MTases"/>
    <property type="match status" value="1"/>
</dbReference>
<name>A0A8J3FWJ7_9PSEU</name>
<dbReference type="InterPro" id="IPR004033">
    <property type="entry name" value="UbiE/COQ5_MeTrFase"/>
</dbReference>
<dbReference type="SUPFAM" id="SSF53335">
    <property type="entry name" value="S-adenosyl-L-methionine-dependent methyltransferases"/>
    <property type="match status" value="1"/>
</dbReference>
<dbReference type="RefSeq" id="WP_189058838.1">
    <property type="nucleotide sequence ID" value="NZ_BMMK01000015.1"/>
</dbReference>
<evidence type="ECO:0000313" key="1">
    <source>
        <dbReference type="EMBL" id="GGM60305.1"/>
    </source>
</evidence>
<dbReference type="Gene3D" id="3.40.50.150">
    <property type="entry name" value="Vaccinia Virus protein VP39"/>
    <property type="match status" value="1"/>
</dbReference>
<dbReference type="AlphaFoldDB" id="A0A8J3FWJ7"/>
<dbReference type="InterPro" id="IPR029063">
    <property type="entry name" value="SAM-dependent_MTases_sf"/>
</dbReference>
<reference evidence="1" key="2">
    <citation type="submission" date="2020-09" db="EMBL/GenBank/DDBJ databases">
        <authorList>
            <person name="Sun Q."/>
            <person name="Zhou Y."/>
        </authorList>
    </citation>
    <scope>NUCLEOTIDE SEQUENCE</scope>
    <source>
        <strain evidence="1">CGMCC 4.5737</strain>
    </source>
</reference>
<sequence>MTAAKVPRAWVPGAFDAAARGYDLLVGANPGYHRHLRMSALRARTGPGSGLRILDLGCGTGASTAALLAVAPAAQIVGVDASAGMLARARAKTWPDNVRFVHASAGQLAEADMDAPFDVIFAAYLVRNLDDPDRALRRLRGMLRPGGQLVVHEYSVRDSWWHRLVWTVVCWSVIVPLGTVVARDPRLFVYLWRSVLSFDGVQTFRNRLFGCGFDPVDVSPVTGWQRGIVHTFVACQPQPEVTR</sequence>
<protein>
    <submittedName>
        <fullName evidence="1">Ubiquinone/menaquinone biosynthesis methyltransferase</fullName>
    </submittedName>
</protein>
<keyword evidence="2" id="KW-1185">Reference proteome</keyword>
<comment type="caution">
    <text evidence="1">The sequence shown here is derived from an EMBL/GenBank/DDBJ whole genome shotgun (WGS) entry which is preliminary data.</text>
</comment>
<keyword evidence="1" id="KW-0830">Ubiquinone</keyword>
<gene>
    <name evidence="1" type="primary">ubiE</name>
    <name evidence="1" type="ORF">GCM10012275_34310</name>
</gene>
<dbReference type="EMBL" id="BMMK01000015">
    <property type="protein sequence ID" value="GGM60305.1"/>
    <property type="molecule type" value="Genomic_DNA"/>
</dbReference>
<keyword evidence="1" id="KW-0489">Methyltransferase</keyword>
<dbReference type="GO" id="GO:0008168">
    <property type="term" value="F:methyltransferase activity"/>
    <property type="evidence" value="ECO:0007669"/>
    <property type="project" value="UniProtKB-KW"/>
</dbReference>
<proteinExistence type="predicted"/>
<dbReference type="Pfam" id="PF01209">
    <property type="entry name" value="Ubie_methyltran"/>
    <property type="match status" value="1"/>
</dbReference>
<dbReference type="PANTHER" id="PTHR43861:SF1">
    <property type="entry name" value="TRANS-ACONITATE 2-METHYLTRANSFERASE"/>
    <property type="match status" value="1"/>
</dbReference>